<evidence type="ECO:0000313" key="2">
    <source>
        <dbReference type="Proteomes" id="UP000485058"/>
    </source>
</evidence>
<accession>A0A6A0A4P9</accession>
<sequence length="141" mass="15171">MHDERGAVPAGADVPVHVTLITLGALNPGGHTHGLRTVRKYKQQSTSLVRAGCHRRWGHRLGPKRRGRHPLAHPAVGRRFHPLGASRFWPVRSPAGAGGTRPRATGPLPPACAISIRKTHYSCLYPRVVGSSVTALVAVVR</sequence>
<comment type="caution">
    <text evidence="1">The sequence shown here is derived from an EMBL/GenBank/DDBJ whole genome shotgun (WGS) entry which is preliminary data.</text>
</comment>
<reference evidence="1 2" key="1">
    <citation type="submission" date="2020-02" db="EMBL/GenBank/DDBJ databases">
        <title>Draft genome sequence of Haematococcus lacustris strain NIES-144.</title>
        <authorList>
            <person name="Morimoto D."/>
            <person name="Nakagawa S."/>
            <person name="Yoshida T."/>
            <person name="Sawayama S."/>
        </authorList>
    </citation>
    <scope>NUCLEOTIDE SEQUENCE [LARGE SCALE GENOMIC DNA]</scope>
    <source>
        <strain evidence="1 2">NIES-144</strain>
    </source>
</reference>
<protein>
    <submittedName>
        <fullName evidence="1">Uncharacterized protein</fullName>
    </submittedName>
</protein>
<dbReference type="Proteomes" id="UP000485058">
    <property type="component" value="Unassembled WGS sequence"/>
</dbReference>
<evidence type="ECO:0000313" key="1">
    <source>
        <dbReference type="EMBL" id="GFH26082.1"/>
    </source>
</evidence>
<gene>
    <name evidence="1" type="ORF">HaLaN_24169</name>
</gene>
<proteinExistence type="predicted"/>
<keyword evidence="2" id="KW-1185">Reference proteome</keyword>
<name>A0A6A0A4P9_HAELA</name>
<organism evidence="1 2">
    <name type="scientific">Haematococcus lacustris</name>
    <name type="common">Green alga</name>
    <name type="synonym">Haematococcus pluvialis</name>
    <dbReference type="NCBI Taxonomy" id="44745"/>
    <lineage>
        <taxon>Eukaryota</taxon>
        <taxon>Viridiplantae</taxon>
        <taxon>Chlorophyta</taxon>
        <taxon>core chlorophytes</taxon>
        <taxon>Chlorophyceae</taxon>
        <taxon>CS clade</taxon>
        <taxon>Chlamydomonadales</taxon>
        <taxon>Haematococcaceae</taxon>
        <taxon>Haematococcus</taxon>
    </lineage>
</organism>
<dbReference type="EMBL" id="BLLF01003016">
    <property type="protein sequence ID" value="GFH26082.1"/>
    <property type="molecule type" value="Genomic_DNA"/>
</dbReference>
<dbReference type="AlphaFoldDB" id="A0A6A0A4P9"/>